<evidence type="ECO:0000313" key="2">
    <source>
        <dbReference type="Proteomes" id="UP000719766"/>
    </source>
</evidence>
<accession>A0A9P7DDY1</accession>
<dbReference type="OrthoDB" id="10456808at2759"/>
<protein>
    <submittedName>
        <fullName evidence="1">Uncharacterized protein</fullName>
    </submittedName>
</protein>
<dbReference type="GeneID" id="64597494"/>
<dbReference type="RefSeq" id="XP_041156617.1">
    <property type="nucleotide sequence ID" value="XM_041303730.1"/>
</dbReference>
<gene>
    <name evidence="1" type="ORF">HD556DRAFT_1397597</name>
</gene>
<proteinExistence type="predicted"/>
<keyword evidence="2" id="KW-1185">Reference proteome</keyword>
<dbReference type="Proteomes" id="UP000719766">
    <property type="component" value="Unassembled WGS sequence"/>
</dbReference>
<dbReference type="AlphaFoldDB" id="A0A9P7DDY1"/>
<evidence type="ECO:0000313" key="1">
    <source>
        <dbReference type="EMBL" id="KAG1789557.1"/>
    </source>
</evidence>
<name>A0A9P7DDY1_9AGAM</name>
<organism evidence="1 2">
    <name type="scientific">Suillus plorans</name>
    <dbReference type="NCBI Taxonomy" id="116603"/>
    <lineage>
        <taxon>Eukaryota</taxon>
        <taxon>Fungi</taxon>
        <taxon>Dikarya</taxon>
        <taxon>Basidiomycota</taxon>
        <taxon>Agaricomycotina</taxon>
        <taxon>Agaricomycetes</taxon>
        <taxon>Agaricomycetidae</taxon>
        <taxon>Boletales</taxon>
        <taxon>Suillineae</taxon>
        <taxon>Suillaceae</taxon>
        <taxon>Suillus</taxon>
    </lineage>
</organism>
<reference evidence="1" key="1">
    <citation type="journal article" date="2020" name="New Phytol.">
        <title>Comparative genomics reveals dynamic genome evolution in host specialist ectomycorrhizal fungi.</title>
        <authorList>
            <person name="Lofgren L.A."/>
            <person name="Nguyen N.H."/>
            <person name="Vilgalys R."/>
            <person name="Ruytinx J."/>
            <person name="Liao H.L."/>
            <person name="Branco S."/>
            <person name="Kuo A."/>
            <person name="LaButti K."/>
            <person name="Lipzen A."/>
            <person name="Andreopoulos W."/>
            <person name="Pangilinan J."/>
            <person name="Riley R."/>
            <person name="Hundley H."/>
            <person name="Na H."/>
            <person name="Barry K."/>
            <person name="Grigoriev I.V."/>
            <person name="Stajich J.E."/>
            <person name="Kennedy P.G."/>
        </authorList>
    </citation>
    <scope>NUCLEOTIDE SEQUENCE</scope>
    <source>
        <strain evidence="1">S12</strain>
    </source>
</reference>
<dbReference type="EMBL" id="JABBWE010000058">
    <property type="protein sequence ID" value="KAG1789557.1"/>
    <property type="molecule type" value="Genomic_DNA"/>
</dbReference>
<sequence length="106" mass="12208">MLRIACTRNYRQRQPQVTQLRGPPINLNFNRHIKFGGIRVLLVMTFDAVHIWAYSYQTSLACIYIGLPTILGDFVCRTYTRAFKRSSVTAGSQTTDIYDPQFPAYI</sequence>
<comment type="caution">
    <text evidence="1">The sequence shown here is derived from an EMBL/GenBank/DDBJ whole genome shotgun (WGS) entry which is preliminary data.</text>
</comment>